<gene>
    <name evidence="1" type="ORF">S06H3_37948</name>
</gene>
<reference evidence="1" key="1">
    <citation type="journal article" date="2014" name="Front. Microbiol.">
        <title>High frequency of phylogenetically diverse reductive dehalogenase-homologous genes in deep subseafloor sedimentary metagenomes.</title>
        <authorList>
            <person name="Kawai M."/>
            <person name="Futagami T."/>
            <person name="Toyoda A."/>
            <person name="Takaki Y."/>
            <person name="Nishi S."/>
            <person name="Hori S."/>
            <person name="Arai W."/>
            <person name="Tsubouchi T."/>
            <person name="Morono Y."/>
            <person name="Uchiyama I."/>
            <person name="Ito T."/>
            <person name="Fujiyama A."/>
            <person name="Inagaki F."/>
            <person name="Takami H."/>
        </authorList>
    </citation>
    <scope>NUCLEOTIDE SEQUENCE</scope>
    <source>
        <strain evidence="1">Expedition CK06-06</strain>
    </source>
</reference>
<proteinExistence type="predicted"/>
<protein>
    <submittedName>
        <fullName evidence="1">Uncharacterized protein</fullName>
    </submittedName>
</protein>
<name>X1NL68_9ZZZZ</name>
<dbReference type="EMBL" id="BARV01023098">
    <property type="protein sequence ID" value="GAI27525.1"/>
    <property type="molecule type" value="Genomic_DNA"/>
</dbReference>
<sequence length="59" mass="6146">MPLNNPPMIPGVKVELETRARDAAGGDVSYTGYGFRPMGLIIHASDLCSSIGVSEPGLS</sequence>
<dbReference type="AlphaFoldDB" id="X1NL68"/>
<accession>X1NL68</accession>
<feature type="non-terminal residue" evidence="1">
    <location>
        <position position="59"/>
    </location>
</feature>
<evidence type="ECO:0000313" key="1">
    <source>
        <dbReference type="EMBL" id="GAI27525.1"/>
    </source>
</evidence>
<comment type="caution">
    <text evidence="1">The sequence shown here is derived from an EMBL/GenBank/DDBJ whole genome shotgun (WGS) entry which is preliminary data.</text>
</comment>
<organism evidence="1">
    <name type="scientific">marine sediment metagenome</name>
    <dbReference type="NCBI Taxonomy" id="412755"/>
    <lineage>
        <taxon>unclassified sequences</taxon>
        <taxon>metagenomes</taxon>
        <taxon>ecological metagenomes</taxon>
    </lineage>
</organism>